<dbReference type="EMBL" id="BMAT01006487">
    <property type="protein sequence ID" value="GFS13593.1"/>
    <property type="molecule type" value="Genomic_DNA"/>
</dbReference>
<gene>
    <name evidence="2" type="ORF">ElyMa_003140500</name>
</gene>
<keyword evidence="1" id="KW-1133">Transmembrane helix</keyword>
<dbReference type="GO" id="GO:0015184">
    <property type="term" value="F:L-cystine transmembrane transporter activity"/>
    <property type="evidence" value="ECO:0007669"/>
    <property type="project" value="TreeGrafter"/>
</dbReference>
<dbReference type="GO" id="GO:0005774">
    <property type="term" value="C:vacuolar membrane"/>
    <property type="evidence" value="ECO:0007669"/>
    <property type="project" value="TreeGrafter"/>
</dbReference>
<evidence type="ECO:0000256" key="1">
    <source>
        <dbReference type="SAM" id="Phobius"/>
    </source>
</evidence>
<feature type="transmembrane region" description="Helical" evidence="1">
    <location>
        <begin position="190"/>
        <end position="210"/>
    </location>
</feature>
<keyword evidence="3" id="KW-1185">Reference proteome</keyword>
<evidence type="ECO:0000313" key="3">
    <source>
        <dbReference type="Proteomes" id="UP000762676"/>
    </source>
</evidence>
<organism evidence="2 3">
    <name type="scientific">Elysia marginata</name>
    <dbReference type="NCBI Taxonomy" id="1093978"/>
    <lineage>
        <taxon>Eukaryota</taxon>
        <taxon>Metazoa</taxon>
        <taxon>Spiralia</taxon>
        <taxon>Lophotrochozoa</taxon>
        <taxon>Mollusca</taxon>
        <taxon>Gastropoda</taxon>
        <taxon>Heterobranchia</taxon>
        <taxon>Euthyneura</taxon>
        <taxon>Panpulmonata</taxon>
        <taxon>Sacoglossa</taxon>
        <taxon>Placobranchoidea</taxon>
        <taxon>Plakobranchidae</taxon>
        <taxon>Elysia</taxon>
    </lineage>
</organism>
<evidence type="ECO:0000313" key="2">
    <source>
        <dbReference type="EMBL" id="GFS13593.1"/>
    </source>
</evidence>
<feature type="transmembrane region" description="Helical" evidence="1">
    <location>
        <begin position="230"/>
        <end position="250"/>
    </location>
</feature>
<name>A0AAV4ISS2_9GAST</name>
<dbReference type="InterPro" id="IPR005282">
    <property type="entry name" value="LC_transporter"/>
</dbReference>
<dbReference type="Proteomes" id="UP000762676">
    <property type="component" value="Unassembled WGS sequence"/>
</dbReference>
<feature type="transmembrane region" description="Helical" evidence="1">
    <location>
        <begin position="158"/>
        <end position="183"/>
    </location>
</feature>
<accession>A0AAV4ISS2</accession>
<sequence length="279" mass="31530">MDVTKIGTIFVAVLCFVLVAGENATLKFSKSSLDIQVEEKSRISITLSKKLTVDTELIFTYGDEYKDEYSNIKPVPNISVDAGEGLKRWDIFVIGDQPGHVILGLDSNSTEIDDIHSSFVRIDVVHSSALVIVNAVIGWVYFVAWSISFYPQRGNQRVSYVCIVLVCGAWLFAGISLVVTLVHKITWLTYLYYFSYIKLGVTLIKYVPQVRLAFLIPDDWGSIFGDPTKFGLGFFSILFDILFIIQHYVLYRNNDPYEEICNKETEINAPTDSPPPYSY</sequence>
<dbReference type="AlphaFoldDB" id="A0AAV4ISS2"/>
<keyword evidence="1" id="KW-0472">Membrane</keyword>
<comment type="caution">
    <text evidence="2">The sequence shown here is derived from an EMBL/GenBank/DDBJ whole genome shotgun (WGS) entry which is preliminary data.</text>
</comment>
<proteinExistence type="predicted"/>
<protein>
    <submittedName>
        <fullName evidence="2">Cystinosin</fullName>
    </submittedName>
</protein>
<reference evidence="2 3" key="1">
    <citation type="journal article" date="2021" name="Elife">
        <title>Chloroplast acquisition without the gene transfer in kleptoplastic sea slugs, Plakobranchus ocellatus.</title>
        <authorList>
            <person name="Maeda T."/>
            <person name="Takahashi S."/>
            <person name="Yoshida T."/>
            <person name="Shimamura S."/>
            <person name="Takaki Y."/>
            <person name="Nagai Y."/>
            <person name="Toyoda A."/>
            <person name="Suzuki Y."/>
            <person name="Arimoto A."/>
            <person name="Ishii H."/>
            <person name="Satoh N."/>
            <person name="Nishiyama T."/>
            <person name="Hasebe M."/>
            <person name="Maruyama T."/>
            <person name="Minagawa J."/>
            <person name="Obokata J."/>
            <person name="Shigenobu S."/>
        </authorList>
    </citation>
    <scope>NUCLEOTIDE SEQUENCE [LARGE SCALE GENOMIC DNA]</scope>
</reference>
<dbReference type="PANTHER" id="PTHR13131">
    <property type="entry name" value="CYSTINOSIN"/>
    <property type="match status" value="1"/>
</dbReference>
<dbReference type="PANTHER" id="PTHR13131:SF5">
    <property type="entry name" value="CYSTINOSIN"/>
    <property type="match status" value="1"/>
</dbReference>
<feature type="transmembrane region" description="Helical" evidence="1">
    <location>
        <begin position="124"/>
        <end position="146"/>
    </location>
</feature>
<feature type="transmembrane region" description="Helical" evidence="1">
    <location>
        <begin position="6"/>
        <end position="26"/>
    </location>
</feature>
<keyword evidence="1" id="KW-0812">Transmembrane</keyword>